<comment type="caution">
    <text evidence="1">The sequence shown here is derived from an EMBL/GenBank/DDBJ whole genome shotgun (WGS) entry which is preliminary data.</text>
</comment>
<keyword evidence="2" id="KW-1185">Reference proteome</keyword>
<gene>
    <name evidence="1" type="ORF">ACFFHF_18325</name>
</gene>
<organism evidence="1 2">
    <name type="scientific">Robertmurraya beringensis</name>
    <dbReference type="NCBI Taxonomy" id="641660"/>
    <lineage>
        <taxon>Bacteria</taxon>
        <taxon>Bacillati</taxon>
        <taxon>Bacillota</taxon>
        <taxon>Bacilli</taxon>
        <taxon>Bacillales</taxon>
        <taxon>Bacillaceae</taxon>
        <taxon>Robertmurraya</taxon>
    </lineage>
</organism>
<evidence type="ECO:0000313" key="2">
    <source>
        <dbReference type="Proteomes" id="UP001589738"/>
    </source>
</evidence>
<accession>A0ABV6KV08</accession>
<dbReference type="Proteomes" id="UP001589738">
    <property type="component" value="Unassembled WGS sequence"/>
</dbReference>
<evidence type="ECO:0000313" key="1">
    <source>
        <dbReference type="EMBL" id="MFC0477162.1"/>
    </source>
</evidence>
<proteinExistence type="predicted"/>
<reference evidence="1 2" key="1">
    <citation type="submission" date="2024-09" db="EMBL/GenBank/DDBJ databases">
        <authorList>
            <person name="Sun Q."/>
            <person name="Mori K."/>
        </authorList>
    </citation>
    <scope>NUCLEOTIDE SEQUENCE [LARGE SCALE GENOMIC DNA]</scope>
    <source>
        <strain evidence="1 2">CGMCC 1.9126</strain>
    </source>
</reference>
<dbReference type="RefSeq" id="WP_377058781.1">
    <property type="nucleotide sequence ID" value="NZ_JBHLUU010000117.1"/>
</dbReference>
<name>A0ABV6KV08_9BACI</name>
<dbReference type="EMBL" id="JBHLUU010000117">
    <property type="protein sequence ID" value="MFC0477162.1"/>
    <property type="molecule type" value="Genomic_DNA"/>
</dbReference>
<sequence>MGRAIPFFRDGTDYILNLLVTGSSAYYADRSFACFTSMMLHPSTTILAAYKSIHGC</sequence>
<protein>
    <submittedName>
        <fullName evidence="1">Uncharacterized protein</fullName>
    </submittedName>
</protein>